<dbReference type="KEGG" id="sapp:SAC06_05610"/>
<dbReference type="RefSeq" id="WP_350257340.1">
    <property type="nucleotide sequence ID" value="NZ_CP138335.1"/>
</dbReference>
<dbReference type="Gene3D" id="3.30.70.1880">
    <property type="entry name" value="Protein of unknown function DUF881"/>
    <property type="match status" value="1"/>
</dbReference>
<dbReference type="PANTHER" id="PTHR37313">
    <property type="entry name" value="UPF0749 PROTEIN RV1825"/>
    <property type="match status" value="1"/>
</dbReference>
<keyword evidence="2" id="KW-0812">Transmembrane</keyword>
<comment type="similarity">
    <text evidence="1">Belongs to the UPF0749 family.</text>
</comment>
<name>A0AAU7V4X2_9ACTO</name>
<evidence type="ECO:0000256" key="2">
    <source>
        <dbReference type="SAM" id="Phobius"/>
    </source>
</evidence>
<dbReference type="GO" id="GO:0005886">
    <property type="term" value="C:plasma membrane"/>
    <property type="evidence" value="ECO:0007669"/>
    <property type="project" value="TreeGrafter"/>
</dbReference>
<evidence type="ECO:0000256" key="1">
    <source>
        <dbReference type="ARBA" id="ARBA00009108"/>
    </source>
</evidence>
<protein>
    <submittedName>
        <fullName evidence="3">DUF881 domain-containing protein</fullName>
    </submittedName>
</protein>
<reference evidence="3" key="1">
    <citation type="submission" date="2023-11" db="EMBL/GenBank/DDBJ databases">
        <title>Scrofimicrobium hongkongense sp. nov., isolated from a patient with peritonitis.</title>
        <authorList>
            <person name="Lao H.Y."/>
            <person name="Wong A.Y.P."/>
            <person name="Ng T.L."/>
            <person name="Wong R.Y.L."/>
            <person name="Yau M.C.Y."/>
            <person name="Lam J.Y.W."/>
            <person name="Siu G.K.H."/>
        </authorList>
    </citation>
    <scope>NUCLEOTIDE SEQUENCE</scope>
    <source>
        <strain evidence="3">R131</strain>
    </source>
</reference>
<keyword evidence="2" id="KW-0472">Membrane</keyword>
<organism evidence="3">
    <name type="scientific">Scrofimicrobium appendicitidis</name>
    <dbReference type="NCBI Taxonomy" id="3079930"/>
    <lineage>
        <taxon>Bacteria</taxon>
        <taxon>Bacillati</taxon>
        <taxon>Actinomycetota</taxon>
        <taxon>Actinomycetes</taxon>
        <taxon>Actinomycetales</taxon>
        <taxon>Actinomycetaceae</taxon>
        <taxon>Scrofimicrobium</taxon>
    </lineage>
</organism>
<dbReference type="EMBL" id="CP138335">
    <property type="protein sequence ID" value="XBW07134.1"/>
    <property type="molecule type" value="Genomic_DNA"/>
</dbReference>
<sequence length="262" mass="27700">MSGSPEPPHPPRRSQPEEHRAGASMMLLQTILDSALDPGYRAAAERGPKKLPWWRALLVFLIVLALGVGTGIAIRAMRAESSARSATHEFLLDQVELRRDRIAEVDAGIDDLKNQVQERSSQQGTVTPVADGVALATALRPVSGPGVQVELSDGQSLVRDADMRAVVNRLWEAGAEAIAINGTRLGSNTTIRTAGSAILVDLQAVASPYMIEAVGDRDALLSAVTGGSVRSLVDRAGIGLSAQAASDLELGSAQLTRLNFVR</sequence>
<accession>A0AAU7V4X2</accession>
<gene>
    <name evidence="3" type="ORF">SAC06_05610</name>
</gene>
<evidence type="ECO:0000313" key="3">
    <source>
        <dbReference type="EMBL" id="XBW07134.1"/>
    </source>
</evidence>
<dbReference type="PANTHER" id="PTHR37313:SF1">
    <property type="entry name" value="UPF0749 PROTEIN RV1823"/>
    <property type="match status" value="1"/>
</dbReference>
<dbReference type="Pfam" id="PF05949">
    <property type="entry name" value="DUF881"/>
    <property type="match status" value="1"/>
</dbReference>
<keyword evidence="2" id="KW-1133">Transmembrane helix</keyword>
<proteinExistence type="inferred from homology"/>
<feature type="transmembrane region" description="Helical" evidence="2">
    <location>
        <begin position="53"/>
        <end position="74"/>
    </location>
</feature>
<dbReference type="AlphaFoldDB" id="A0AAU7V4X2"/>
<dbReference type="InterPro" id="IPR010273">
    <property type="entry name" value="DUF881"/>
</dbReference>